<dbReference type="Gene3D" id="3.20.20.450">
    <property type="entry name" value="EAL domain"/>
    <property type="match status" value="1"/>
</dbReference>
<dbReference type="PANTHER" id="PTHR44757:SF2">
    <property type="entry name" value="BIOFILM ARCHITECTURE MAINTENANCE PROTEIN MBAA"/>
    <property type="match status" value="1"/>
</dbReference>
<feature type="domain" description="GGDEF" evidence="2">
    <location>
        <begin position="256"/>
        <end position="389"/>
    </location>
</feature>
<keyword evidence="4" id="KW-1185">Reference proteome</keyword>
<dbReference type="InterPro" id="IPR029787">
    <property type="entry name" value="Nucleotide_cyclase"/>
</dbReference>
<accession>A0A6N8FPX0</accession>
<evidence type="ECO:0000313" key="3">
    <source>
        <dbReference type="EMBL" id="MUK90247.1"/>
    </source>
</evidence>
<feature type="domain" description="EAL" evidence="1">
    <location>
        <begin position="398"/>
        <end position="648"/>
    </location>
</feature>
<dbReference type="SMART" id="SM00052">
    <property type="entry name" value="EAL"/>
    <property type="match status" value="1"/>
</dbReference>
<dbReference type="Gene3D" id="3.30.70.270">
    <property type="match status" value="1"/>
</dbReference>
<dbReference type="EMBL" id="WOCA01000019">
    <property type="protein sequence ID" value="MUK90247.1"/>
    <property type="molecule type" value="Genomic_DNA"/>
</dbReference>
<dbReference type="CDD" id="cd01948">
    <property type="entry name" value="EAL"/>
    <property type="match status" value="1"/>
</dbReference>
<dbReference type="InterPro" id="IPR052155">
    <property type="entry name" value="Biofilm_reg_signaling"/>
</dbReference>
<dbReference type="CDD" id="cd01949">
    <property type="entry name" value="GGDEF"/>
    <property type="match status" value="1"/>
</dbReference>
<proteinExistence type="predicted"/>
<dbReference type="PROSITE" id="PS50883">
    <property type="entry name" value="EAL"/>
    <property type="match status" value="1"/>
</dbReference>
<dbReference type="SUPFAM" id="SSF55785">
    <property type="entry name" value="PYP-like sensor domain (PAS domain)"/>
    <property type="match status" value="1"/>
</dbReference>
<dbReference type="Pfam" id="PF13426">
    <property type="entry name" value="PAS_9"/>
    <property type="match status" value="2"/>
</dbReference>
<evidence type="ECO:0000259" key="1">
    <source>
        <dbReference type="PROSITE" id="PS50883"/>
    </source>
</evidence>
<dbReference type="Pfam" id="PF00563">
    <property type="entry name" value="EAL"/>
    <property type="match status" value="1"/>
</dbReference>
<reference evidence="3 4" key="1">
    <citation type="submission" date="2019-11" db="EMBL/GenBank/DDBJ databases">
        <authorList>
            <person name="Li X."/>
        </authorList>
    </citation>
    <scope>NUCLEOTIDE SEQUENCE [LARGE SCALE GENOMIC DNA]</scope>
    <source>
        <strain evidence="3 4">L9</strain>
    </source>
</reference>
<dbReference type="Gene3D" id="3.30.450.20">
    <property type="entry name" value="PAS domain"/>
    <property type="match status" value="1"/>
</dbReference>
<dbReference type="PROSITE" id="PS50887">
    <property type="entry name" value="GGDEF"/>
    <property type="match status" value="1"/>
</dbReference>
<dbReference type="NCBIfam" id="TIGR00229">
    <property type="entry name" value="sensory_box"/>
    <property type="match status" value="1"/>
</dbReference>
<evidence type="ECO:0000259" key="2">
    <source>
        <dbReference type="PROSITE" id="PS50887"/>
    </source>
</evidence>
<name>A0A6N8FPX0_9BACI</name>
<dbReference type="SMART" id="SM00091">
    <property type="entry name" value="PAS"/>
    <property type="match status" value="2"/>
</dbReference>
<dbReference type="InterPro" id="IPR035919">
    <property type="entry name" value="EAL_sf"/>
</dbReference>
<dbReference type="SUPFAM" id="SSF55073">
    <property type="entry name" value="Nucleotide cyclase"/>
    <property type="match status" value="1"/>
</dbReference>
<evidence type="ECO:0000313" key="4">
    <source>
        <dbReference type="Proteomes" id="UP000469125"/>
    </source>
</evidence>
<dbReference type="InterPro" id="IPR000160">
    <property type="entry name" value="GGDEF_dom"/>
</dbReference>
<dbReference type="SMART" id="SM00267">
    <property type="entry name" value="GGDEF"/>
    <property type="match status" value="1"/>
</dbReference>
<protein>
    <submittedName>
        <fullName evidence="3">EAL domain-containing protein</fullName>
    </submittedName>
</protein>
<dbReference type="SUPFAM" id="SSF141868">
    <property type="entry name" value="EAL domain-like"/>
    <property type="match status" value="1"/>
</dbReference>
<dbReference type="Pfam" id="PF00990">
    <property type="entry name" value="GGDEF"/>
    <property type="match status" value="1"/>
</dbReference>
<gene>
    <name evidence="3" type="ORF">GMD78_17885</name>
</gene>
<dbReference type="PANTHER" id="PTHR44757">
    <property type="entry name" value="DIGUANYLATE CYCLASE DGCP"/>
    <property type="match status" value="1"/>
</dbReference>
<comment type="caution">
    <text evidence="3">The sequence shown here is derived from an EMBL/GenBank/DDBJ whole genome shotgun (WGS) entry which is preliminary data.</text>
</comment>
<dbReference type="NCBIfam" id="TIGR00254">
    <property type="entry name" value="GGDEF"/>
    <property type="match status" value="1"/>
</dbReference>
<dbReference type="RefSeq" id="WP_155670875.1">
    <property type="nucleotide sequence ID" value="NZ_WOCA01000019.1"/>
</dbReference>
<sequence>MTNGKTVLPMHNRILSSLKEAVLFVQDDGEIIETNNKANSVLGLESLQGISIFDFIDFDLLKESNEVHLLMDQRNKKGSLLEVKSILVSNNVFCLIVHPLSLQDKSEEIKKYINENTFADKEGIVMFGEHHIIDCDPNFATMFGYSVSEMKGMEITRLIDQKSIVKLSNQNSVNPYELIGIQKDGSKFHVEVIDYPYNNQGSIIQVASFKDITERVMNENQIEYMAYYDELTDLPNRNFFNKVLKEAVDEAKKSGEILAVYFIDLDYFKEINDTLGYSFGDKLLTACGERLKSFLDMNTFIARMSGDEFLILHRLASTKEAAVDLAEEIIAAFEKPIKIEDYEIYTSISIGISIFPENGTNANDLIKHADSAMYVIKEKHRNNYNLFDSSISENFKMRLTMETELRKALREGQFELHYQPQKNLSSGKVVGLEALLRWNHPQKGYIAPAEFIPLAEKTGLIIEIGDWVLYEACKQNKVWQDKGYDPVTVSVNLSAKQFHQRSLVDKIKEILAETGLSPYYLELEITESMAMSNEDYILKTLKDLRDLGVLVSIDDFGTGYSSFKYLSLFPITKLKIDKMFLKDEQRENKAIVKSIIHMSHSLNMKVIAEGVETMEQFNFLTQERCDEMQGFYFSKPLPPKQLTKFFRV</sequence>
<dbReference type="FunFam" id="3.20.20.450:FF:000001">
    <property type="entry name" value="Cyclic di-GMP phosphodiesterase yahA"/>
    <property type="match status" value="1"/>
</dbReference>
<organism evidence="3 4">
    <name type="scientific">Ornithinibacillus caprae</name>
    <dbReference type="NCBI Taxonomy" id="2678566"/>
    <lineage>
        <taxon>Bacteria</taxon>
        <taxon>Bacillati</taxon>
        <taxon>Bacillota</taxon>
        <taxon>Bacilli</taxon>
        <taxon>Bacillales</taxon>
        <taxon>Bacillaceae</taxon>
        <taxon>Ornithinibacillus</taxon>
    </lineage>
</organism>
<dbReference type="InterPro" id="IPR000014">
    <property type="entry name" value="PAS"/>
</dbReference>
<dbReference type="Proteomes" id="UP000469125">
    <property type="component" value="Unassembled WGS sequence"/>
</dbReference>
<dbReference type="InterPro" id="IPR043128">
    <property type="entry name" value="Rev_trsase/Diguanyl_cyclase"/>
</dbReference>
<dbReference type="InterPro" id="IPR001633">
    <property type="entry name" value="EAL_dom"/>
</dbReference>
<dbReference type="InterPro" id="IPR035965">
    <property type="entry name" value="PAS-like_dom_sf"/>
</dbReference>
<dbReference type="AlphaFoldDB" id="A0A6N8FPX0"/>